<proteinExistence type="predicted"/>
<dbReference type="InterPro" id="IPR014016">
    <property type="entry name" value="UvrD-like_ATP-bd"/>
</dbReference>
<dbReference type="SUPFAM" id="SSF52540">
    <property type="entry name" value="P-loop containing nucleoside triphosphate hydrolases"/>
    <property type="match status" value="1"/>
</dbReference>
<evidence type="ECO:0000313" key="8">
    <source>
        <dbReference type="Proteomes" id="UP001610818"/>
    </source>
</evidence>
<dbReference type="EMBL" id="JBIRGQ010000001">
    <property type="protein sequence ID" value="MFH8543515.1"/>
    <property type="molecule type" value="Genomic_DNA"/>
</dbReference>
<name>A0ABW7QGG0_9ACTN</name>
<feature type="domain" description="UvrD-like helicase ATP-binding" evidence="6">
    <location>
        <begin position="24"/>
        <end position="329"/>
    </location>
</feature>
<keyword evidence="1 5" id="KW-0547">Nucleotide-binding</keyword>
<feature type="binding site" evidence="5">
    <location>
        <begin position="45"/>
        <end position="52"/>
    </location>
    <ligand>
        <name>ATP</name>
        <dbReference type="ChEBI" id="CHEBI:30616"/>
    </ligand>
</feature>
<reference evidence="7 8" key="1">
    <citation type="submission" date="2024-10" db="EMBL/GenBank/DDBJ databases">
        <title>The Natural Products Discovery Center: Release of the First 8490 Sequenced Strains for Exploring Actinobacteria Biosynthetic Diversity.</title>
        <authorList>
            <person name="Kalkreuter E."/>
            <person name="Kautsar S.A."/>
            <person name="Yang D."/>
            <person name="Bader C.D."/>
            <person name="Teijaro C.N."/>
            <person name="Fluegel L."/>
            <person name="Davis C.M."/>
            <person name="Simpson J.R."/>
            <person name="Lauterbach L."/>
            <person name="Steele A.D."/>
            <person name="Gui C."/>
            <person name="Meng S."/>
            <person name="Li G."/>
            <person name="Viehrig K."/>
            <person name="Ye F."/>
            <person name="Su P."/>
            <person name="Kiefer A.F."/>
            <person name="Nichols A."/>
            <person name="Cepeda A.J."/>
            <person name="Yan W."/>
            <person name="Fan B."/>
            <person name="Jiang Y."/>
            <person name="Adhikari A."/>
            <person name="Zheng C.-J."/>
            <person name="Schuster L."/>
            <person name="Cowan T.M."/>
            <person name="Smanski M.J."/>
            <person name="Chevrette M.G."/>
            <person name="De Carvalho L.P.S."/>
            <person name="Shen B."/>
        </authorList>
    </citation>
    <scope>NUCLEOTIDE SEQUENCE [LARGE SCALE GENOMIC DNA]</scope>
    <source>
        <strain evidence="7 8">NPDC017990</strain>
    </source>
</reference>
<comment type="caution">
    <text evidence="7">The sequence shown here is derived from an EMBL/GenBank/DDBJ whole genome shotgun (WGS) entry which is preliminary data.</text>
</comment>
<dbReference type="InterPro" id="IPR027417">
    <property type="entry name" value="P-loop_NTPase"/>
</dbReference>
<evidence type="ECO:0000256" key="1">
    <source>
        <dbReference type="ARBA" id="ARBA00022741"/>
    </source>
</evidence>
<sequence>MNSPYAPDAFVKDKIETLAAQRGLELSHPEQWDFLQSIETLDLQAAPGSGKTSLIGLKLTLLAQGWTSTTRGICVLSHTNTAKDEITLRLGEAPAGRRLLTFPHFIGTIQTFTNTFFALPALRSRGIEIQAIDDDAYAEDALWHLDNHPKYRTLKGWTEKGYKDGKRALVAGATYVCEAGELTVTGAKGPLPFKNTSRSAQELIKLKQELAARGRFRYSDMFAIAEQYLVRHPAIARATAHRFPFVLLDEMQDTSDLQQHLLDQVFDQGHSVVQRVGDLNQGIFADGTPAPPRPSAFPLPSASQLPLSRRFGTQIAELASQLTVRRRQTIQGAGLDGTIAVILYDDHSVTDVVPVFEKLARQKVPSNILAAQPARVLASRINPGTAKKFPRALSCYLPTYVLPIKGTDTRELINAVRSARAALKADRSTATVHAWDAVRRACNRSLGQPLPALSRLERSLDTPGRQARLLLHDLLTADIDSAEQWNQLMDRLRDVLPQLTNTPLRTTKGLHEALRHVPPSLMPTERNTGEGERFVASSIQRAKGETHAATLILECLNSRGLQYDVHETLALLMQGKDPKEAPEAVRKAVQLLFVGVTRPTHLLALALHRTRAQPYLSGFAARGWEVHAAGANV</sequence>
<dbReference type="Gene3D" id="3.40.50.300">
    <property type="entry name" value="P-loop containing nucleotide triphosphate hydrolases"/>
    <property type="match status" value="1"/>
</dbReference>
<dbReference type="PROSITE" id="PS51198">
    <property type="entry name" value="UVRD_HELICASE_ATP_BIND"/>
    <property type="match status" value="1"/>
</dbReference>
<gene>
    <name evidence="7" type="ORF">ACH4F9_00725</name>
</gene>
<organism evidence="7 8">
    <name type="scientific">Streptomyces longisporoflavus</name>
    <dbReference type="NCBI Taxonomy" id="28044"/>
    <lineage>
        <taxon>Bacteria</taxon>
        <taxon>Bacillati</taxon>
        <taxon>Actinomycetota</taxon>
        <taxon>Actinomycetes</taxon>
        <taxon>Kitasatosporales</taxon>
        <taxon>Streptomycetaceae</taxon>
        <taxon>Streptomyces</taxon>
    </lineage>
</organism>
<dbReference type="RefSeq" id="WP_397706780.1">
    <property type="nucleotide sequence ID" value="NZ_JBIRGN010000001.1"/>
</dbReference>
<keyword evidence="2 5" id="KW-0378">Hydrolase</keyword>
<dbReference type="PANTHER" id="PTHR11070">
    <property type="entry name" value="UVRD / RECB / PCRA DNA HELICASE FAMILY MEMBER"/>
    <property type="match status" value="1"/>
</dbReference>
<keyword evidence="8" id="KW-1185">Reference proteome</keyword>
<protein>
    <submittedName>
        <fullName evidence="7">UvrD-helicase domain-containing protein</fullName>
    </submittedName>
</protein>
<evidence type="ECO:0000256" key="4">
    <source>
        <dbReference type="ARBA" id="ARBA00022840"/>
    </source>
</evidence>
<dbReference type="Proteomes" id="UP001610818">
    <property type="component" value="Unassembled WGS sequence"/>
</dbReference>
<evidence type="ECO:0000256" key="2">
    <source>
        <dbReference type="ARBA" id="ARBA00022801"/>
    </source>
</evidence>
<dbReference type="PANTHER" id="PTHR11070:SF2">
    <property type="entry name" value="ATP-DEPENDENT DNA HELICASE SRS2"/>
    <property type="match status" value="1"/>
</dbReference>
<dbReference type="Pfam" id="PF00580">
    <property type="entry name" value="UvrD-helicase"/>
    <property type="match status" value="1"/>
</dbReference>
<keyword evidence="3 5" id="KW-0347">Helicase</keyword>
<keyword evidence="4 5" id="KW-0067">ATP-binding</keyword>
<evidence type="ECO:0000259" key="6">
    <source>
        <dbReference type="PROSITE" id="PS51198"/>
    </source>
</evidence>
<evidence type="ECO:0000313" key="7">
    <source>
        <dbReference type="EMBL" id="MFH8543515.1"/>
    </source>
</evidence>
<dbReference type="InterPro" id="IPR000212">
    <property type="entry name" value="DNA_helicase_UvrD/REP"/>
</dbReference>
<evidence type="ECO:0000256" key="3">
    <source>
        <dbReference type="ARBA" id="ARBA00022806"/>
    </source>
</evidence>
<evidence type="ECO:0000256" key="5">
    <source>
        <dbReference type="PROSITE-ProRule" id="PRU00560"/>
    </source>
</evidence>
<accession>A0ABW7QGG0</accession>